<organism evidence="4 5">
    <name type="scientific">Ensete ventricosum</name>
    <name type="common">Abyssinian banana</name>
    <name type="synonym">Musa ensete</name>
    <dbReference type="NCBI Taxonomy" id="4639"/>
    <lineage>
        <taxon>Eukaryota</taxon>
        <taxon>Viridiplantae</taxon>
        <taxon>Streptophyta</taxon>
        <taxon>Embryophyta</taxon>
        <taxon>Tracheophyta</taxon>
        <taxon>Spermatophyta</taxon>
        <taxon>Magnoliopsida</taxon>
        <taxon>Liliopsida</taxon>
        <taxon>Zingiberales</taxon>
        <taxon>Musaceae</taxon>
        <taxon>Ensete</taxon>
    </lineage>
</organism>
<dbReference type="InterPro" id="IPR036640">
    <property type="entry name" value="ABC1_TM_sf"/>
</dbReference>
<evidence type="ECO:0000256" key="3">
    <source>
        <dbReference type="ARBA" id="ARBA00023136"/>
    </source>
</evidence>
<reference evidence="4 5" key="1">
    <citation type="journal article" date="2014" name="Agronomy (Basel)">
        <title>A Draft Genome Sequence for Ensete ventricosum, the Drought-Tolerant Tree Against Hunger.</title>
        <authorList>
            <person name="Harrison J."/>
            <person name="Moore K.A."/>
            <person name="Paszkiewicz K."/>
            <person name="Jones T."/>
            <person name="Grant M."/>
            <person name="Ambacheew D."/>
            <person name="Muzemil S."/>
            <person name="Studholme D.J."/>
        </authorList>
    </citation>
    <scope>NUCLEOTIDE SEQUENCE [LARGE SCALE GENOMIC DNA]</scope>
</reference>
<keyword evidence="3" id="KW-0472">Membrane</keyword>
<dbReference type="Gene3D" id="1.20.1560.10">
    <property type="entry name" value="ABC transporter type 1, transmembrane domain"/>
    <property type="match status" value="1"/>
</dbReference>
<dbReference type="Proteomes" id="UP000287651">
    <property type="component" value="Unassembled WGS sequence"/>
</dbReference>
<evidence type="ECO:0000313" key="4">
    <source>
        <dbReference type="EMBL" id="RRT65261.1"/>
    </source>
</evidence>
<feature type="non-terminal residue" evidence="4">
    <location>
        <position position="118"/>
    </location>
</feature>
<dbReference type="AlphaFoldDB" id="A0A426ZMW0"/>
<keyword evidence="1" id="KW-0812">Transmembrane</keyword>
<protein>
    <recommendedName>
        <fullName evidence="6">ABC transmembrane type-1 domain-containing protein</fullName>
    </recommendedName>
</protein>
<evidence type="ECO:0008006" key="6">
    <source>
        <dbReference type="Google" id="ProtNLM"/>
    </source>
</evidence>
<evidence type="ECO:0000256" key="1">
    <source>
        <dbReference type="ARBA" id="ARBA00022692"/>
    </source>
</evidence>
<comment type="caution">
    <text evidence="4">The sequence shown here is derived from an EMBL/GenBank/DDBJ whole genome shotgun (WGS) entry which is preliminary data.</text>
</comment>
<gene>
    <name evidence="4" type="ORF">B296_00015916</name>
</gene>
<keyword evidence="2" id="KW-1133">Transmembrane helix</keyword>
<sequence>MNLVVGPESSHGDGARKEEVHKVPFLKLFAFADTWDYVLMALGSIGACAHGASVPIFFIFFGKLINIIGVAFLFPTTVSHRVAKVRTTAPSCKRIRWISFIWASPYCSPRGPDAISEK</sequence>
<evidence type="ECO:0000256" key="2">
    <source>
        <dbReference type="ARBA" id="ARBA00022989"/>
    </source>
</evidence>
<dbReference type="GO" id="GO:0016020">
    <property type="term" value="C:membrane"/>
    <property type="evidence" value="ECO:0007669"/>
    <property type="project" value="InterPro"/>
</dbReference>
<accession>A0A426ZMW0</accession>
<name>A0A426ZMW0_ENSVE</name>
<dbReference type="EMBL" id="AMZH03005874">
    <property type="protein sequence ID" value="RRT65261.1"/>
    <property type="molecule type" value="Genomic_DNA"/>
</dbReference>
<evidence type="ECO:0000313" key="5">
    <source>
        <dbReference type="Proteomes" id="UP000287651"/>
    </source>
</evidence>
<proteinExistence type="predicted"/>
<dbReference type="GO" id="GO:0005524">
    <property type="term" value="F:ATP binding"/>
    <property type="evidence" value="ECO:0007669"/>
    <property type="project" value="InterPro"/>
</dbReference>